<dbReference type="Pfam" id="PF00581">
    <property type="entry name" value="Rhodanese"/>
    <property type="match status" value="1"/>
</dbReference>
<dbReference type="EMBL" id="GG663746">
    <property type="protein sequence ID" value="EEH53240.1"/>
    <property type="molecule type" value="Genomic_DNA"/>
</dbReference>
<proteinExistence type="predicted"/>
<dbReference type="GO" id="GO:0003824">
    <property type="term" value="F:catalytic activity"/>
    <property type="evidence" value="ECO:0007669"/>
    <property type="project" value="InterPro"/>
</dbReference>
<dbReference type="GeneID" id="9688102"/>
<dbReference type="OrthoDB" id="566238at2759"/>
<dbReference type="STRING" id="564608.C1N3R7"/>
<keyword evidence="3" id="KW-1185">Reference proteome</keyword>
<accession>C1N3R7</accession>
<dbReference type="PANTHER" id="PTHR44542:SF14">
    <property type="entry name" value="PROTEIN HIGH ARSENIC CONTENT 1, MITOCHONDRIAL-RELATED"/>
    <property type="match status" value="1"/>
</dbReference>
<dbReference type="Proteomes" id="UP000001876">
    <property type="component" value="Unassembled WGS sequence"/>
</dbReference>
<dbReference type="PANTHER" id="PTHR44542">
    <property type="entry name" value="THIOSULFATE SULFURTRANSFERASE 18"/>
    <property type="match status" value="1"/>
</dbReference>
<protein>
    <submittedName>
        <fullName evidence="2">Predicted protein</fullName>
    </submittedName>
</protein>
<evidence type="ECO:0000313" key="2">
    <source>
        <dbReference type="EMBL" id="EEH53240.1"/>
    </source>
</evidence>
<dbReference type="KEGG" id="mpp:MICPUCDRAFT_48592"/>
<dbReference type="eggNOG" id="ENOG502S45J">
    <property type="taxonomic scope" value="Eukaryota"/>
</dbReference>
<dbReference type="RefSeq" id="XP_003062421.1">
    <property type="nucleotide sequence ID" value="XM_003062375.1"/>
</dbReference>
<dbReference type="CDD" id="cd00158">
    <property type="entry name" value="RHOD"/>
    <property type="match status" value="1"/>
</dbReference>
<name>C1N3R7_MICPC</name>
<dbReference type="SUPFAM" id="SSF52821">
    <property type="entry name" value="Rhodanese/Cell cycle control phosphatase"/>
    <property type="match status" value="1"/>
</dbReference>
<dbReference type="AlphaFoldDB" id="C1N3R7"/>
<dbReference type="Gene3D" id="3.40.250.10">
    <property type="entry name" value="Rhodanese-like domain"/>
    <property type="match status" value="1"/>
</dbReference>
<dbReference type="OMA" id="DSCGIHA"/>
<dbReference type="InterPro" id="IPR036873">
    <property type="entry name" value="Rhodanese-like_dom_sf"/>
</dbReference>
<dbReference type="InterPro" id="IPR001763">
    <property type="entry name" value="Rhodanese-like_dom"/>
</dbReference>
<gene>
    <name evidence="2" type="ORF">MICPUCDRAFT_48592</name>
</gene>
<evidence type="ECO:0000259" key="1">
    <source>
        <dbReference type="PROSITE" id="PS50206"/>
    </source>
</evidence>
<organism evidence="3">
    <name type="scientific">Micromonas pusilla (strain CCMP1545)</name>
    <name type="common">Picoplanktonic green alga</name>
    <dbReference type="NCBI Taxonomy" id="564608"/>
    <lineage>
        <taxon>Eukaryota</taxon>
        <taxon>Viridiplantae</taxon>
        <taxon>Chlorophyta</taxon>
        <taxon>Mamiellophyceae</taxon>
        <taxon>Mamiellales</taxon>
        <taxon>Mamiellaceae</taxon>
        <taxon>Micromonas</taxon>
    </lineage>
</organism>
<dbReference type="InterPro" id="IPR044684">
    <property type="entry name" value="STR17/STR18/HARC1-like"/>
</dbReference>
<sequence length="254" mass="28279">MAAIASSASVAPQVVRSTKAIAPSRAALAIKPTRARRGVTVAARAALYFPGETAYIEQIASDYPEKGIANWEEARCLFSELGYNILDIRSEWEIDSVGNFPRELPSDHKSGAKIYTVPLINARAQYDSDAGKKVVKDQQPNRDFMNQVKKIFPDTNAKIIICCSDGRNRAIQALEALDEAGYVNIVGLRGGYNMWNRTWDAKLRRRNLPGDFQEEYQHGADGCGVHATGASFQNQDAFQYPDWKDDTDWIDWSA</sequence>
<evidence type="ECO:0000313" key="3">
    <source>
        <dbReference type="Proteomes" id="UP000001876"/>
    </source>
</evidence>
<dbReference type="SMART" id="SM00450">
    <property type="entry name" value="RHOD"/>
    <property type="match status" value="1"/>
</dbReference>
<dbReference type="PROSITE" id="PS50206">
    <property type="entry name" value="RHODANESE_3"/>
    <property type="match status" value="1"/>
</dbReference>
<feature type="domain" description="Rhodanese" evidence="1">
    <location>
        <begin position="82"/>
        <end position="204"/>
    </location>
</feature>
<reference evidence="2 3" key="1">
    <citation type="journal article" date="2009" name="Science">
        <title>Green evolution and dynamic adaptations revealed by genomes of the marine picoeukaryotes Micromonas.</title>
        <authorList>
            <person name="Worden A.Z."/>
            <person name="Lee J.H."/>
            <person name="Mock T."/>
            <person name="Rouze P."/>
            <person name="Simmons M.P."/>
            <person name="Aerts A.L."/>
            <person name="Allen A.E."/>
            <person name="Cuvelier M.L."/>
            <person name="Derelle E."/>
            <person name="Everett M.V."/>
            <person name="Foulon E."/>
            <person name="Grimwood J."/>
            <person name="Gundlach H."/>
            <person name="Henrissat B."/>
            <person name="Napoli C."/>
            <person name="McDonald S.M."/>
            <person name="Parker M.S."/>
            <person name="Rombauts S."/>
            <person name="Salamov A."/>
            <person name="Von Dassow P."/>
            <person name="Badger J.H."/>
            <person name="Coutinho P.M."/>
            <person name="Demir E."/>
            <person name="Dubchak I."/>
            <person name="Gentemann C."/>
            <person name="Eikrem W."/>
            <person name="Gready J.E."/>
            <person name="John U."/>
            <person name="Lanier W."/>
            <person name="Lindquist E.A."/>
            <person name="Lucas S."/>
            <person name="Mayer K.F."/>
            <person name="Moreau H."/>
            <person name="Not F."/>
            <person name="Otillar R."/>
            <person name="Panaud O."/>
            <person name="Pangilinan J."/>
            <person name="Paulsen I."/>
            <person name="Piegu B."/>
            <person name="Poliakov A."/>
            <person name="Robbens S."/>
            <person name="Schmutz J."/>
            <person name="Toulza E."/>
            <person name="Wyss T."/>
            <person name="Zelensky A."/>
            <person name="Zhou K."/>
            <person name="Armbrust E.V."/>
            <person name="Bhattacharya D."/>
            <person name="Goodenough U.W."/>
            <person name="Van de Peer Y."/>
            <person name="Grigoriev I.V."/>
        </authorList>
    </citation>
    <scope>NUCLEOTIDE SEQUENCE [LARGE SCALE GENOMIC DNA]</scope>
    <source>
        <strain evidence="2 3">CCMP1545</strain>
    </source>
</reference>